<feature type="domain" description="Ketoreductase" evidence="4">
    <location>
        <begin position="6"/>
        <end position="194"/>
    </location>
</feature>
<dbReference type="EMBL" id="CP019343">
    <property type="protein sequence ID" value="ARN75057.1"/>
    <property type="molecule type" value="Genomic_DNA"/>
</dbReference>
<dbReference type="PRINTS" id="PR00080">
    <property type="entry name" value="SDRFAMILY"/>
</dbReference>
<keyword evidence="2" id="KW-0560">Oxidoreductase</keyword>
<proteinExistence type="inferred from homology"/>
<dbReference type="InterPro" id="IPR002347">
    <property type="entry name" value="SDR_fam"/>
</dbReference>
<dbReference type="PROSITE" id="PS00061">
    <property type="entry name" value="ADH_SHORT"/>
    <property type="match status" value="1"/>
</dbReference>
<name>A0A1X9NJJ9_9GAMM</name>
<dbReference type="Proteomes" id="UP000193450">
    <property type="component" value="Chromosome"/>
</dbReference>
<dbReference type="OrthoDB" id="20590at2"/>
<dbReference type="InterPro" id="IPR036291">
    <property type="entry name" value="NAD(P)-bd_dom_sf"/>
</dbReference>
<evidence type="ECO:0000256" key="1">
    <source>
        <dbReference type="ARBA" id="ARBA00006484"/>
    </source>
</evidence>
<accession>A0A1X9NJJ9</accession>
<dbReference type="PANTHER" id="PTHR43639:SF1">
    <property type="entry name" value="SHORT-CHAIN DEHYDROGENASE_REDUCTASE FAMILY PROTEIN"/>
    <property type="match status" value="1"/>
</dbReference>
<dbReference type="FunFam" id="3.40.50.720:FF:000084">
    <property type="entry name" value="Short-chain dehydrogenase reductase"/>
    <property type="match status" value="1"/>
</dbReference>
<evidence type="ECO:0000256" key="3">
    <source>
        <dbReference type="RuleBase" id="RU000363"/>
    </source>
</evidence>
<dbReference type="RefSeq" id="WP_085759223.1">
    <property type="nucleotide sequence ID" value="NZ_CP019343.1"/>
</dbReference>
<evidence type="ECO:0000313" key="5">
    <source>
        <dbReference type="EMBL" id="ARN75057.1"/>
    </source>
</evidence>
<dbReference type="InterPro" id="IPR057326">
    <property type="entry name" value="KR_dom"/>
</dbReference>
<protein>
    <recommendedName>
        <fullName evidence="4">Ketoreductase domain-containing protein</fullName>
    </recommendedName>
</protein>
<dbReference type="PRINTS" id="PR00081">
    <property type="entry name" value="GDHRDH"/>
</dbReference>
<reference evidence="5 6" key="1">
    <citation type="submission" date="2016-11" db="EMBL/GenBank/DDBJ databases">
        <title>Trade-off between light-utilization and light-protection in marine flavobacteria.</title>
        <authorList>
            <person name="Kumagai Y."/>
        </authorList>
    </citation>
    <scope>NUCLEOTIDE SEQUENCE [LARGE SCALE GENOMIC DNA]</scope>
    <source>
        <strain evidence="5 6">NBRC 107125</strain>
    </source>
</reference>
<dbReference type="KEGG" id="osg:BST96_13600"/>
<sequence length="253" mass="26330">MKINDKVAIVTGSSSGVGAEAAVQLAELGANVVVNYAHSRAGAEETVSRIQAIGGEAIAVQADISDQQQCQTLVAAAVEAFGRLDILINNAGSTTFVDHNQLDELSDDIWQSTLGTNLLGPFYMSRAALPELIKAGGGEIVMTSSIAGLTTQGSSIAYCASKAALNNLTRTLAKVMGQHDVRVNAICPGLIEGKWSIEGRGEQWQAAKDYTIAHSAIAQVPTPVDIANSLVSVITGSDLMTGQIITIDSGYTL</sequence>
<dbReference type="AlphaFoldDB" id="A0A1X9NJJ9"/>
<dbReference type="PANTHER" id="PTHR43639">
    <property type="entry name" value="OXIDOREDUCTASE, SHORT-CHAIN DEHYDROGENASE/REDUCTASE FAMILY (AFU_ORTHOLOGUE AFUA_5G02870)"/>
    <property type="match status" value="1"/>
</dbReference>
<organism evidence="5 6">
    <name type="scientific">Oceanicoccus sagamiensis</name>
    <dbReference type="NCBI Taxonomy" id="716816"/>
    <lineage>
        <taxon>Bacteria</taxon>
        <taxon>Pseudomonadati</taxon>
        <taxon>Pseudomonadota</taxon>
        <taxon>Gammaproteobacteria</taxon>
        <taxon>Cellvibrionales</taxon>
        <taxon>Spongiibacteraceae</taxon>
        <taxon>Oceanicoccus</taxon>
    </lineage>
</organism>
<dbReference type="GO" id="GO:0016491">
    <property type="term" value="F:oxidoreductase activity"/>
    <property type="evidence" value="ECO:0007669"/>
    <property type="project" value="UniProtKB-KW"/>
</dbReference>
<dbReference type="SMART" id="SM00822">
    <property type="entry name" value="PKS_KR"/>
    <property type="match status" value="1"/>
</dbReference>
<evidence type="ECO:0000259" key="4">
    <source>
        <dbReference type="SMART" id="SM00822"/>
    </source>
</evidence>
<keyword evidence="6" id="KW-1185">Reference proteome</keyword>
<dbReference type="Pfam" id="PF00106">
    <property type="entry name" value="adh_short"/>
    <property type="match status" value="1"/>
</dbReference>
<comment type="similarity">
    <text evidence="1 3">Belongs to the short-chain dehydrogenases/reductases (SDR) family.</text>
</comment>
<evidence type="ECO:0000256" key="2">
    <source>
        <dbReference type="ARBA" id="ARBA00023002"/>
    </source>
</evidence>
<dbReference type="STRING" id="716816.BST96_13600"/>
<gene>
    <name evidence="5" type="ORF">BST96_13600</name>
</gene>
<dbReference type="Gene3D" id="3.40.50.720">
    <property type="entry name" value="NAD(P)-binding Rossmann-like Domain"/>
    <property type="match status" value="1"/>
</dbReference>
<dbReference type="InterPro" id="IPR020904">
    <property type="entry name" value="Sc_DH/Rdtase_CS"/>
</dbReference>
<dbReference type="CDD" id="cd05233">
    <property type="entry name" value="SDR_c"/>
    <property type="match status" value="1"/>
</dbReference>
<dbReference type="SUPFAM" id="SSF51735">
    <property type="entry name" value="NAD(P)-binding Rossmann-fold domains"/>
    <property type="match status" value="1"/>
</dbReference>
<evidence type="ECO:0000313" key="6">
    <source>
        <dbReference type="Proteomes" id="UP000193450"/>
    </source>
</evidence>